<name>A0A9D5AE78_PEA</name>
<evidence type="ECO:0000313" key="2">
    <source>
        <dbReference type="Proteomes" id="UP001058974"/>
    </source>
</evidence>
<gene>
    <name evidence="1" type="ORF">KIW84_051673</name>
</gene>
<dbReference type="EMBL" id="JAMSHJ010000005">
    <property type="protein sequence ID" value="KAI5404601.1"/>
    <property type="molecule type" value="Genomic_DNA"/>
</dbReference>
<comment type="caution">
    <text evidence="1">The sequence shown here is derived from an EMBL/GenBank/DDBJ whole genome shotgun (WGS) entry which is preliminary data.</text>
</comment>
<evidence type="ECO:0000313" key="1">
    <source>
        <dbReference type="EMBL" id="KAI5404601.1"/>
    </source>
</evidence>
<dbReference type="Gramene" id="Psat05G0167300-T1">
    <property type="protein sequence ID" value="KAI5404601.1"/>
    <property type="gene ID" value="KIW84_051673"/>
</dbReference>
<dbReference type="Proteomes" id="UP001058974">
    <property type="component" value="Chromosome 5"/>
</dbReference>
<reference evidence="1 2" key="1">
    <citation type="journal article" date="2022" name="Nat. Genet.">
        <title>Improved pea reference genome and pan-genome highlight genomic features and evolutionary characteristics.</title>
        <authorList>
            <person name="Yang T."/>
            <person name="Liu R."/>
            <person name="Luo Y."/>
            <person name="Hu S."/>
            <person name="Wang D."/>
            <person name="Wang C."/>
            <person name="Pandey M.K."/>
            <person name="Ge S."/>
            <person name="Xu Q."/>
            <person name="Li N."/>
            <person name="Li G."/>
            <person name="Huang Y."/>
            <person name="Saxena R.K."/>
            <person name="Ji Y."/>
            <person name="Li M."/>
            <person name="Yan X."/>
            <person name="He Y."/>
            <person name="Liu Y."/>
            <person name="Wang X."/>
            <person name="Xiang C."/>
            <person name="Varshney R.K."/>
            <person name="Ding H."/>
            <person name="Gao S."/>
            <person name="Zong X."/>
        </authorList>
    </citation>
    <scope>NUCLEOTIDE SEQUENCE [LARGE SCALE GENOMIC DNA]</scope>
    <source>
        <strain evidence="1 2">cv. Zhongwan 6</strain>
    </source>
</reference>
<sequence length="90" mass="9932">MVPVFLGQPLFKAFSRASSLVKLFPQMLIQHSAVQGGHGMVMNWNAMDYGHGGLLGKCILVDEIKLYGETENGKALDESLCQDSFLEMKL</sequence>
<keyword evidence="2" id="KW-1185">Reference proteome</keyword>
<protein>
    <submittedName>
        <fullName evidence="1">Uncharacterized protein</fullName>
    </submittedName>
</protein>
<proteinExistence type="predicted"/>
<organism evidence="1 2">
    <name type="scientific">Pisum sativum</name>
    <name type="common">Garden pea</name>
    <name type="synonym">Lathyrus oleraceus</name>
    <dbReference type="NCBI Taxonomy" id="3888"/>
    <lineage>
        <taxon>Eukaryota</taxon>
        <taxon>Viridiplantae</taxon>
        <taxon>Streptophyta</taxon>
        <taxon>Embryophyta</taxon>
        <taxon>Tracheophyta</taxon>
        <taxon>Spermatophyta</taxon>
        <taxon>Magnoliopsida</taxon>
        <taxon>eudicotyledons</taxon>
        <taxon>Gunneridae</taxon>
        <taxon>Pentapetalae</taxon>
        <taxon>rosids</taxon>
        <taxon>fabids</taxon>
        <taxon>Fabales</taxon>
        <taxon>Fabaceae</taxon>
        <taxon>Papilionoideae</taxon>
        <taxon>50 kb inversion clade</taxon>
        <taxon>NPAAA clade</taxon>
        <taxon>Hologalegina</taxon>
        <taxon>IRL clade</taxon>
        <taxon>Fabeae</taxon>
        <taxon>Lathyrus</taxon>
    </lineage>
</organism>
<dbReference type="AlphaFoldDB" id="A0A9D5AE78"/>
<accession>A0A9D5AE78</accession>